<feature type="transmembrane region" description="Helical" evidence="1">
    <location>
        <begin position="228"/>
        <end position="250"/>
    </location>
</feature>
<proteinExistence type="predicted"/>
<name>A0A8J8SM44_9RHOB</name>
<evidence type="ECO:0008006" key="4">
    <source>
        <dbReference type="Google" id="ProtNLM"/>
    </source>
</evidence>
<dbReference type="Proteomes" id="UP000679284">
    <property type="component" value="Plasmid unnamed1"/>
</dbReference>
<accession>A0A8J8SM44</accession>
<feature type="transmembrane region" description="Helical" evidence="1">
    <location>
        <begin position="199"/>
        <end position="222"/>
    </location>
</feature>
<dbReference type="KEGG" id="fap:GR316_11860"/>
<dbReference type="AlphaFoldDB" id="A0A8J8SM44"/>
<feature type="transmembrane region" description="Helical" evidence="1">
    <location>
        <begin position="271"/>
        <end position="291"/>
    </location>
</feature>
<reference evidence="2" key="1">
    <citation type="submission" date="2020-01" db="EMBL/GenBank/DDBJ databases">
        <authorList>
            <person name="Yang Y."/>
            <person name="Kwon Y.M."/>
        </authorList>
    </citation>
    <scope>NUCLEOTIDE SEQUENCE</scope>
    <source>
        <strain evidence="2">PG104</strain>
        <plasmid evidence="2">unnamed1</plasmid>
    </source>
</reference>
<dbReference type="PANTHER" id="PTHR40659">
    <property type="entry name" value="NICKEL/COBALT EFFLUX SYSTEM RCNA"/>
    <property type="match status" value="1"/>
</dbReference>
<keyword evidence="1" id="KW-1133">Transmembrane helix</keyword>
<dbReference type="GO" id="GO:0015099">
    <property type="term" value="F:nickel cation transmembrane transporter activity"/>
    <property type="evidence" value="ECO:0007669"/>
    <property type="project" value="TreeGrafter"/>
</dbReference>
<evidence type="ECO:0000256" key="1">
    <source>
        <dbReference type="SAM" id="Phobius"/>
    </source>
</evidence>
<dbReference type="InterPro" id="IPR051224">
    <property type="entry name" value="NiCoT_RcnA"/>
</dbReference>
<feature type="transmembrane region" description="Helical" evidence="1">
    <location>
        <begin position="140"/>
        <end position="158"/>
    </location>
</feature>
<feature type="transmembrane region" description="Helical" evidence="1">
    <location>
        <begin position="56"/>
        <end position="74"/>
    </location>
</feature>
<evidence type="ECO:0000313" key="3">
    <source>
        <dbReference type="Proteomes" id="UP000679284"/>
    </source>
</evidence>
<keyword evidence="1" id="KW-0812">Transmembrane</keyword>
<dbReference type="EMBL" id="CP047290">
    <property type="protein sequence ID" value="QUS37079.1"/>
    <property type="molecule type" value="Genomic_DNA"/>
</dbReference>
<dbReference type="GO" id="GO:0005886">
    <property type="term" value="C:plasma membrane"/>
    <property type="evidence" value="ECO:0007669"/>
    <property type="project" value="UniProtKB-SubCell"/>
</dbReference>
<dbReference type="GO" id="GO:0046583">
    <property type="term" value="F:monoatomic cation efflux transmembrane transporter activity"/>
    <property type="evidence" value="ECO:0007669"/>
    <property type="project" value="TreeGrafter"/>
</dbReference>
<dbReference type="GO" id="GO:0010045">
    <property type="term" value="P:response to nickel cation"/>
    <property type="evidence" value="ECO:0007669"/>
    <property type="project" value="TreeGrafter"/>
</dbReference>
<geneLocation type="plasmid" evidence="2 3">
    <name>unnamed1</name>
</geneLocation>
<gene>
    <name evidence="2" type="ORF">GR316_11860</name>
</gene>
<organism evidence="2 3">
    <name type="scientific">Falsirhodobacter algicola</name>
    <dbReference type="NCBI Taxonomy" id="2692330"/>
    <lineage>
        <taxon>Bacteria</taxon>
        <taxon>Pseudomonadati</taxon>
        <taxon>Pseudomonadota</taxon>
        <taxon>Alphaproteobacteria</taxon>
        <taxon>Rhodobacterales</taxon>
        <taxon>Paracoccaceae</taxon>
        <taxon>Falsirhodobacter</taxon>
    </lineage>
</organism>
<evidence type="ECO:0000313" key="2">
    <source>
        <dbReference type="EMBL" id="QUS37079.1"/>
    </source>
</evidence>
<feature type="transmembrane region" description="Helical" evidence="1">
    <location>
        <begin position="95"/>
        <end position="120"/>
    </location>
</feature>
<protein>
    <recommendedName>
        <fullName evidence="4">Nickel/cobalt efflux system</fullName>
    </recommendedName>
</protein>
<dbReference type="PANTHER" id="PTHR40659:SF1">
    <property type="entry name" value="NICKEL_COBALT EFFLUX SYSTEM RCNA"/>
    <property type="match status" value="1"/>
</dbReference>
<keyword evidence="2" id="KW-0614">Plasmid</keyword>
<keyword evidence="3" id="KW-1185">Reference proteome</keyword>
<keyword evidence="1" id="KW-0472">Membrane</keyword>
<sequence>MRLIGGIAAALVLMAVLIVLGQHYGLLALGWAAEGQQRVQTAMAGAVRAIKAGDPGALWLLTGLCGAYGFLHALGPGHGKVLLGGAALGTDVRPWRIFAIGAAASLAQAGAAILLVLVVLGAFRLTSAHATELAEGTLTLLSRAAVAAIGAVLIWRGLRLLRAAGQGDHHHHHHDHGPDCGCGHDAALKAGSLTTAREAAAMILSIAARPCTGAIFLLAVAWRFGIPGAGVLGVLAMGVGTAALNALAIGGGLLGRRLAGLGHRVGGHGRLAGVLQVAAGGAMAGLAALAMV</sequence>
<dbReference type="GO" id="GO:0006824">
    <property type="term" value="P:cobalt ion transport"/>
    <property type="evidence" value="ECO:0007669"/>
    <property type="project" value="UniProtKB-KW"/>
</dbReference>
<dbReference type="RefSeq" id="WP_211785223.1">
    <property type="nucleotide sequence ID" value="NZ_CP047290.1"/>
</dbReference>
<dbReference type="GO" id="GO:0032025">
    <property type="term" value="P:response to cobalt ion"/>
    <property type="evidence" value="ECO:0007669"/>
    <property type="project" value="TreeGrafter"/>
</dbReference>